<keyword evidence="2" id="KW-0677">Repeat</keyword>
<dbReference type="AlphaFoldDB" id="A0A4T0FS26"/>
<feature type="region of interest" description="Disordered" evidence="5">
    <location>
        <begin position="359"/>
        <end position="490"/>
    </location>
</feature>
<accession>A0A4T0FS26</accession>
<feature type="compositionally biased region" description="Low complexity" evidence="5">
    <location>
        <begin position="374"/>
        <end position="384"/>
    </location>
</feature>
<gene>
    <name evidence="6" type="ORF">E3P99_01273</name>
</gene>
<feature type="compositionally biased region" description="Basic and acidic residues" evidence="5">
    <location>
        <begin position="406"/>
        <end position="415"/>
    </location>
</feature>
<feature type="region of interest" description="Disordered" evidence="5">
    <location>
        <begin position="659"/>
        <end position="698"/>
    </location>
</feature>
<evidence type="ECO:0000256" key="1">
    <source>
        <dbReference type="ARBA" id="ARBA00022723"/>
    </source>
</evidence>
<dbReference type="OrthoDB" id="2143914at2759"/>
<name>A0A4T0FS26_9BASI</name>
<keyword evidence="7" id="KW-1185">Reference proteome</keyword>
<feature type="region of interest" description="Disordered" evidence="5">
    <location>
        <begin position="545"/>
        <end position="569"/>
    </location>
</feature>
<organism evidence="6 7">
    <name type="scientific">Wallemia hederae</name>
    <dbReference type="NCBI Taxonomy" id="1540922"/>
    <lineage>
        <taxon>Eukaryota</taxon>
        <taxon>Fungi</taxon>
        <taxon>Dikarya</taxon>
        <taxon>Basidiomycota</taxon>
        <taxon>Wallemiomycotina</taxon>
        <taxon>Wallemiomycetes</taxon>
        <taxon>Wallemiales</taxon>
        <taxon>Wallemiaceae</taxon>
        <taxon>Wallemia</taxon>
    </lineage>
</organism>
<evidence type="ECO:0000313" key="7">
    <source>
        <dbReference type="Proteomes" id="UP000310189"/>
    </source>
</evidence>
<dbReference type="GO" id="GO:0005634">
    <property type="term" value="C:nucleus"/>
    <property type="evidence" value="ECO:0007669"/>
    <property type="project" value="TreeGrafter"/>
</dbReference>
<keyword evidence="4" id="KW-0862">Zinc</keyword>
<feature type="compositionally biased region" description="Polar residues" evidence="5">
    <location>
        <begin position="177"/>
        <end position="204"/>
    </location>
</feature>
<feature type="compositionally biased region" description="Polar residues" evidence="5">
    <location>
        <begin position="545"/>
        <end position="561"/>
    </location>
</feature>
<dbReference type="PANTHER" id="PTHR23057:SF0">
    <property type="entry name" value="JUXTAPOSED WITH ANOTHER ZINC FINGER PROTEIN 1"/>
    <property type="match status" value="1"/>
</dbReference>
<feature type="compositionally biased region" description="Polar residues" evidence="5">
    <location>
        <begin position="686"/>
        <end position="698"/>
    </location>
</feature>
<evidence type="ECO:0000256" key="2">
    <source>
        <dbReference type="ARBA" id="ARBA00022737"/>
    </source>
</evidence>
<feature type="compositionally biased region" description="Low complexity" evidence="5">
    <location>
        <begin position="253"/>
        <end position="264"/>
    </location>
</feature>
<reference evidence="6 7" key="1">
    <citation type="submission" date="2019-03" db="EMBL/GenBank/DDBJ databases">
        <title>Sequencing 23 genomes of Wallemia ichthyophaga.</title>
        <authorList>
            <person name="Gostincar C."/>
        </authorList>
    </citation>
    <scope>NUCLEOTIDE SEQUENCE [LARGE SCALE GENOMIC DNA]</scope>
    <source>
        <strain evidence="6 7">EXF-5753</strain>
    </source>
</reference>
<evidence type="ECO:0000256" key="4">
    <source>
        <dbReference type="ARBA" id="ARBA00022833"/>
    </source>
</evidence>
<protein>
    <recommendedName>
        <fullName evidence="8">C2H2-type domain-containing protein</fullName>
    </recommendedName>
</protein>
<dbReference type="InterPro" id="IPR051580">
    <property type="entry name" value="ZnF-Chromatin_assoc"/>
</dbReference>
<feature type="region of interest" description="Disordered" evidence="5">
    <location>
        <begin position="123"/>
        <end position="208"/>
    </location>
</feature>
<feature type="region of interest" description="Disordered" evidence="5">
    <location>
        <begin position="236"/>
        <end position="274"/>
    </location>
</feature>
<keyword evidence="3" id="KW-0863">Zinc-finger</keyword>
<dbReference type="GO" id="GO:0008270">
    <property type="term" value="F:zinc ion binding"/>
    <property type="evidence" value="ECO:0007669"/>
    <property type="project" value="UniProtKB-KW"/>
</dbReference>
<evidence type="ECO:0000313" key="6">
    <source>
        <dbReference type="EMBL" id="TIA91090.1"/>
    </source>
</evidence>
<dbReference type="Proteomes" id="UP000310189">
    <property type="component" value="Unassembled WGS sequence"/>
</dbReference>
<evidence type="ECO:0008006" key="8">
    <source>
        <dbReference type="Google" id="ProtNLM"/>
    </source>
</evidence>
<feature type="compositionally biased region" description="Acidic residues" evidence="5">
    <location>
        <begin position="136"/>
        <end position="155"/>
    </location>
</feature>
<proteinExistence type="predicted"/>
<keyword evidence="1" id="KW-0479">Metal-binding</keyword>
<sequence>MTNIGSRRDTELAGNAAMTTILNLNVPIDPPFRDMKPLSPDYRGRNQPMRSTRVTRGNANQAEKQHVVDQVPNARDKVFQCDCGKRYGYRESIYNHKKHGKCTGKPWGSALIISIPASSIKDDVKETKKRRRAKDDDDDDEEEEMDQDEADETDSNDSSSSPAPVMQPNVRQHRTRNAAQATRNKSPVDDSTQSAATSLTNLSNVEERKPDVSMLVQQPPIVHPPQTTIQYPSQALYGSMAPPSVPPLSSAGSTPTPDSTTSKKPPSRVRQPEHEKAFACDCGKRFAYKTSIYHHKNRGGCPGRPWVTSEGGHRNRAKTGKHLSMMRAHELAQKMGEVGTLNVDFDNVPDHLRAEFQRSEALGKASTAKRKKSSTSNASDSSSSLPGTSQDDGGAARQQKPHIGLKIREWKEPRPRHLSRSSLSKSQVGQDLVSKSPLSGQTTAQTPTSDQIPDPIAHSLSAQGGTHPSPLSMQPNATITHSAPPSVGIVDGQEHLSATSQQNINTAAPLEIQDTNGEAKRPHSATPIDNTVALSLSFTQSDSHLANQKSRLQESGASSHASMDYDDGANSDNYIGGDVDVDDEACVSKTRWGPAGAELARFLAYERFHLPKPASPTLTRPYVCLVPGCGRSYKNSNGLAAHFSSVKEPGHGELGRKLRDEAKEKDSNPNFVGIFDTITRDESNKQNKTNTNDAEYED</sequence>
<dbReference type="EMBL" id="SPNW01000014">
    <property type="protein sequence ID" value="TIA91090.1"/>
    <property type="molecule type" value="Genomic_DNA"/>
</dbReference>
<feature type="compositionally biased region" description="Polar residues" evidence="5">
    <location>
        <begin position="436"/>
        <end position="451"/>
    </location>
</feature>
<comment type="caution">
    <text evidence="6">The sequence shown here is derived from an EMBL/GenBank/DDBJ whole genome shotgun (WGS) entry which is preliminary data.</text>
</comment>
<dbReference type="PANTHER" id="PTHR23057">
    <property type="entry name" value="JUXTAPOSED WITH ANOTHER ZINC FINGER PROTEIN 1"/>
    <property type="match status" value="1"/>
</dbReference>
<evidence type="ECO:0000256" key="3">
    <source>
        <dbReference type="ARBA" id="ARBA00022771"/>
    </source>
</evidence>
<feature type="compositionally biased region" description="Polar residues" evidence="5">
    <location>
        <begin position="460"/>
        <end position="483"/>
    </location>
</feature>
<dbReference type="Gene3D" id="3.30.160.60">
    <property type="entry name" value="Classic Zinc Finger"/>
    <property type="match status" value="1"/>
</dbReference>
<evidence type="ECO:0000256" key="5">
    <source>
        <dbReference type="SAM" id="MobiDB-lite"/>
    </source>
</evidence>